<dbReference type="Proteomes" id="UP000229897">
    <property type="component" value="Chromosome"/>
</dbReference>
<accession>A0A2D2DJF6</accession>
<evidence type="ECO:0000313" key="2">
    <source>
        <dbReference type="Proteomes" id="UP000229897"/>
    </source>
</evidence>
<name>A0A2D2DJF6_9BURK</name>
<organism evidence="1 2">
    <name type="scientific">Massilia violaceinigra</name>
    <dbReference type="NCBI Taxonomy" id="2045208"/>
    <lineage>
        <taxon>Bacteria</taxon>
        <taxon>Pseudomonadati</taxon>
        <taxon>Pseudomonadota</taxon>
        <taxon>Betaproteobacteria</taxon>
        <taxon>Burkholderiales</taxon>
        <taxon>Oxalobacteraceae</taxon>
        <taxon>Telluria group</taxon>
        <taxon>Massilia</taxon>
    </lineage>
</organism>
<reference evidence="1" key="1">
    <citation type="submission" date="2017-10" db="EMBL/GenBank/DDBJ databases">
        <title>Massilia psychrophilum sp. nov., a novel purple-pigmented bacterium isolated from Tianshan glacier, Xinjiang Municipality, China.</title>
        <authorList>
            <person name="Wang H."/>
        </authorList>
    </citation>
    <scope>NUCLEOTIDE SEQUENCE [LARGE SCALE GENOMIC DNA]</scope>
    <source>
        <strain evidence="1">B2</strain>
    </source>
</reference>
<dbReference type="AlphaFoldDB" id="A0A2D2DJF6"/>
<proteinExistence type="predicted"/>
<protein>
    <submittedName>
        <fullName evidence="1">Uncharacterized protein</fullName>
    </submittedName>
</protein>
<dbReference type="KEGG" id="mass:CR152_11640"/>
<dbReference type="EMBL" id="CP024608">
    <property type="protein sequence ID" value="ATQ75101.1"/>
    <property type="molecule type" value="Genomic_DNA"/>
</dbReference>
<sequence>MATRPYVEYLDYVIYPDATITATGEFSAEAQIAGPTGFISFAALGVFETATAATDHATRWVQEWIDSGIAEQALADAFKRDTNISLHSDPS</sequence>
<keyword evidence="2" id="KW-1185">Reference proteome</keyword>
<evidence type="ECO:0000313" key="1">
    <source>
        <dbReference type="EMBL" id="ATQ75101.1"/>
    </source>
</evidence>
<gene>
    <name evidence="1" type="ORF">CR152_11640</name>
</gene>